<accession>A0A3M7S1I0</accession>
<dbReference type="AlphaFoldDB" id="A0A3M7S1I0"/>
<name>A0A3M7S1I0_BRAPC</name>
<dbReference type="GO" id="GO:0003964">
    <property type="term" value="F:RNA-directed DNA polymerase activity"/>
    <property type="evidence" value="ECO:0007669"/>
    <property type="project" value="UniProtKB-KW"/>
</dbReference>
<evidence type="ECO:0000313" key="1">
    <source>
        <dbReference type="EMBL" id="RNA29646.1"/>
    </source>
</evidence>
<proteinExistence type="predicted"/>
<keyword evidence="1" id="KW-0548">Nucleotidyltransferase</keyword>
<organism evidence="1 2">
    <name type="scientific">Brachionus plicatilis</name>
    <name type="common">Marine rotifer</name>
    <name type="synonym">Brachionus muelleri</name>
    <dbReference type="NCBI Taxonomy" id="10195"/>
    <lineage>
        <taxon>Eukaryota</taxon>
        <taxon>Metazoa</taxon>
        <taxon>Spiralia</taxon>
        <taxon>Gnathifera</taxon>
        <taxon>Rotifera</taxon>
        <taxon>Eurotatoria</taxon>
        <taxon>Monogononta</taxon>
        <taxon>Pseudotrocha</taxon>
        <taxon>Ploima</taxon>
        <taxon>Brachionidae</taxon>
        <taxon>Brachionus</taxon>
    </lineage>
</organism>
<protein>
    <submittedName>
        <fullName evidence="1">RNA-directed DNA polymerase from mobile element jockey-like</fullName>
    </submittedName>
</protein>
<keyword evidence="1" id="KW-0808">Transferase</keyword>
<comment type="caution">
    <text evidence="1">The sequence shown here is derived from an EMBL/GenBank/DDBJ whole genome shotgun (WGS) entry which is preliminary data.</text>
</comment>
<keyword evidence="2" id="KW-1185">Reference proteome</keyword>
<evidence type="ECO:0000313" key="2">
    <source>
        <dbReference type="Proteomes" id="UP000276133"/>
    </source>
</evidence>
<sequence length="212" mass="25689">MPSEKYNEECNIERKSTSCVFRVEVCNERSEHKIYEKKEKKPYFDQINTGLGSVDWKKEFVGRNLNECYASFLNECLRLYEKHVLEKREILRKSEKWMNYEVNRVIKLKHRAWYKMKSCKKSSFEIIKSDYENRLSKIAKSDPKLIYAYVRTKMGVKEEIRMLRTKEDEVTSDEETNDNMFPFFHLRTSSTFDIENVMQELNEDLIERRLEK</sequence>
<dbReference type="EMBL" id="REGN01002182">
    <property type="protein sequence ID" value="RNA29646.1"/>
    <property type="molecule type" value="Genomic_DNA"/>
</dbReference>
<keyword evidence="1" id="KW-0695">RNA-directed DNA polymerase</keyword>
<gene>
    <name evidence="1" type="ORF">BpHYR1_044598</name>
</gene>
<dbReference type="Proteomes" id="UP000276133">
    <property type="component" value="Unassembled WGS sequence"/>
</dbReference>
<reference evidence="1 2" key="1">
    <citation type="journal article" date="2018" name="Sci. Rep.">
        <title>Genomic signatures of local adaptation to the degree of environmental predictability in rotifers.</title>
        <authorList>
            <person name="Franch-Gras L."/>
            <person name="Hahn C."/>
            <person name="Garcia-Roger E.M."/>
            <person name="Carmona M.J."/>
            <person name="Serra M."/>
            <person name="Gomez A."/>
        </authorList>
    </citation>
    <scope>NUCLEOTIDE SEQUENCE [LARGE SCALE GENOMIC DNA]</scope>
    <source>
        <strain evidence="1">HYR1</strain>
    </source>
</reference>